<evidence type="ECO:0000256" key="3">
    <source>
        <dbReference type="ARBA" id="ARBA00022448"/>
    </source>
</evidence>
<dbReference type="PANTHER" id="PTHR30047:SF7">
    <property type="entry name" value="HIGH-AFFINITY CHOLINE TRANSPORT PROTEIN"/>
    <property type="match status" value="1"/>
</dbReference>
<evidence type="ECO:0000313" key="10">
    <source>
        <dbReference type="Proteomes" id="UP000255467"/>
    </source>
</evidence>
<evidence type="ECO:0000256" key="2">
    <source>
        <dbReference type="ARBA" id="ARBA00005658"/>
    </source>
</evidence>
<keyword evidence="3" id="KW-0813">Transport</keyword>
<keyword evidence="7 8" id="KW-0472">Membrane</keyword>
<reference evidence="9 10" key="1">
    <citation type="submission" date="2018-06" db="EMBL/GenBank/DDBJ databases">
        <authorList>
            <consortium name="Pathogen Informatics"/>
            <person name="Doyle S."/>
        </authorList>
    </citation>
    <scope>NUCLEOTIDE SEQUENCE [LARGE SCALE GENOMIC DNA]</scope>
    <source>
        <strain evidence="9 10">NCTC1934</strain>
    </source>
</reference>
<dbReference type="GO" id="GO:0005886">
    <property type="term" value="C:plasma membrane"/>
    <property type="evidence" value="ECO:0007669"/>
    <property type="project" value="UniProtKB-SubCell"/>
</dbReference>
<keyword evidence="10" id="KW-1185">Reference proteome</keyword>
<dbReference type="InterPro" id="IPR000060">
    <property type="entry name" value="BCCT_transptr"/>
</dbReference>
<evidence type="ECO:0000256" key="1">
    <source>
        <dbReference type="ARBA" id="ARBA00004651"/>
    </source>
</evidence>
<dbReference type="RefSeq" id="WP_255222121.1">
    <property type="nucleotide sequence ID" value="NZ_UGRY01000005.1"/>
</dbReference>
<accession>A0A379JIY3</accession>
<comment type="subcellular location">
    <subcellularLocation>
        <location evidence="1">Cell membrane</location>
        <topology evidence="1">Multi-pass membrane protein</topology>
    </subcellularLocation>
</comment>
<feature type="transmembrane region" description="Helical" evidence="8">
    <location>
        <begin position="20"/>
        <end position="42"/>
    </location>
</feature>
<proteinExistence type="inferred from homology"/>
<dbReference type="STRING" id="1406858.GCA_000710895_04628"/>
<keyword evidence="4" id="KW-1003">Cell membrane</keyword>
<feature type="transmembrane region" description="Helical" evidence="8">
    <location>
        <begin position="158"/>
        <end position="176"/>
    </location>
</feature>
<dbReference type="Pfam" id="PF02028">
    <property type="entry name" value="BCCT"/>
    <property type="match status" value="1"/>
</dbReference>
<dbReference type="NCBIfam" id="TIGR00842">
    <property type="entry name" value="bcct"/>
    <property type="match status" value="1"/>
</dbReference>
<evidence type="ECO:0000313" key="9">
    <source>
        <dbReference type="EMBL" id="SUD48629.1"/>
    </source>
</evidence>
<feature type="transmembrane region" description="Helical" evidence="8">
    <location>
        <begin position="203"/>
        <end position="225"/>
    </location>
</feature>
<evidence type="ECO:0000256" key="5">
    <source>
        <dbReference type="ARBA" id="ARBA00022692"/>
    </source>
</evidence>
<organism evidence="9 10">
    <name type="scientific">Nocardia otitidiscaviarum</name>
    <dbReference type="NCBI Taxonomy" id="1823"/>
    <lineage>
        <taxon>Bacteria</taxon>
        <taxon>Bacillati</taxon>
        <taxon>Actinomycetota</taxon>
        <taxon>Actinomycetes</taxon>
        <taxon>Mycobacteriales</taxon>
        <taxon>Nocardiaceae</taxon>
        <taxon>Nocardia</taxon>
    </lineage>
</organism>
<gene>
    <name evidence="9" type="primary">betP_3</name>
    <name evidence="9" type="ORF">NCTC1934_05965</name>
</gene>
<evidence type="ECO:0000256" key="8">
    <source>
        <dbReference type="SAM" id="Phobius"/>
    </source>
</evidence>
<sequence>MRDNETPPHQRRMYTRFGLWTDPAIFFVSAGVVIGFVIFAILFTDQLDRGATAAKDWVVTNLSWFFIFSVTAMLVFLIWIALSKYGNVRLGAQDSKPEYSNLSWFAMLFAAGIGTVLMFWGVAEPISHFGDPPREGVEPKSVEAADDAMAFALYHLGLHTWAIFCLPALAFAYFIYRRGLPMRMSSAFHPLIGDRIYGPIGKAIDIVAVIGTLFGVATSIGLGTLQINSGLNYLSDSIPIGKTQQVVIIAVVTLIATGSIVAGMDKGVKRLSNLNIGMAVGLMIFVFLAGSTLFLARGIFQTFGTYLSEIVPLAFWNDTYADLLENRSWGWQGDWTVFYWAWTITWAPFVGIFVARISRGRTIREFVLGVLVAPTAFTVVWFSIFGLSAFDIEINGSGGLVAEMDTESGGRGAPYALFTFLQEFPLPTLMVALAVLIVVIFFTTSSDSASLVVDMLCTGEQEKKSPVRQRVFWAILEGVVGATLLVATVGASGLAALQQTITIAGLPFHVLTFFMMWALVRALRRDVEVVEVRPRAGEFGADSRGS</sequence>
<dbReference type="Proteomes" id="UP000255467">
    <property type="component" value="Unassembled WGS sequence"/>
</dbReference>
<evidence type="ECO:0000256" key="4">
    <source>
        <dbReference type="ARBA" id="ARBA00022475"/>
    </source>
</evidence>
<protein>
    <submittedName>
        <fullName evidence="9">Glycine betaine transporter BetP</fullName>
    </submittedName>
</protein>
<feature type="transmembrane region" description="Helical" evidence="8">
    <location>
        <begin position="367"/>
        <end position="390"/>
    </location>
</feature>
<dbReference type="EMBL" id="UGRY01000005">
    <property type="protein sequence ID" value="SUD48629.1"/>
    <property type="molecule type" value="Genomic_DNA"/>
</dbReference>
<dbReference type="PANTHER" id="PTHR30047">
    <property type="entry name" value="HIGH-AFFINITY CHOLINE TRANSPORT PROTEIN-RELATED"/>
    <property type="match status" value="1"/>
</dbReference>
<keyword evidence="5 8" id="KW-0812">Transmembrane</keyword>
<dbReference type="GO" id="GO:0022857">
    <property type="term" value="F:transmembrane transporter activity"/>
    <property type="evidence" value="ECO:0007669"/>
    <property type="project" value="InterPro"/>
</dbReference>
<feature type="transmembrane region" description="Helical" evidence="8">
    <location>
        <begin position="245"/>
        <end position="264"/>
    </location>
</feature>
<name>A0A379JIY3_9NOCA</name>
<feature type="transmembrane region" description="Helical" evidence="8">
    <location>
        <begin position="471"/>
        <end position="495"/>
    </location>
</feature>
<comment type="similarity">
    <text evidence="2">Belongs to the BCCT transporter (TC 2.A.15) family.</text>
</comment>
<feature type="transmembrane region" description="Helical" evidence="8">
    <location>
        <begin position="337"/>
        <end position="355"/>
    </location>
</feature>
<evidence type="ECO:0000256" key="6">
    <source>
        <dbReference type="ARBA" id="ARBA00022989"/>
    </source>
</evidence>
<feature type="transmembrane region" description="Helical" evidence="8">
    <location>
        <begin position="276"/>
        <end position="300"/>
    </location>
</feature>
<feature type="transmembrane region" description="Helical" evidence="8">
    <location>
        <begin position="501"/>
        <end position="520"/>
    </location>
</feature>
<evidence type="ECO:0000256" key="7">
    <source>
        <dbReference type="ARBA" id="ARBA00023136"/>
    </source>
</evidence>
<keyword evidence="6 8" id="KW-1133">Transmembrane helix</keyword>
<feature type="transmembrane region" description="Helical" evidence="8">
    <location>
        <begin position="102"/>
        <end position="123"/>
    </location>
</feature>
<feature type="transmembrane region" description="Helical" evidence="8">
    <location>
        <begin position="62"/>
        <end position="82"/>
    </location>
</feature>
<dbReference type="AlphaFoldDB" id="A0A379JIY3"/>
<feature type="transmembrane region" description="Helical" evidence="8">
    <location>
        <begin position="424"/>
        <end position="442"/>
    </location>
</feature>